<organism evidence="1 2">
    <name type="scientific">Marmota marmota marmota</name>
    <name type="common">Alpine marmot</name>
    <dbReference type="NCBI Taxonomy" id="9994"/>
    <lineage>
        <taxon>Eukaryota</taxon>
        <taxon>Metazoa</taxon>
        <taxon>Chordata</taxon>
        <taxon>Craniata</taxon>
        <taxon>Vertebrata</taxon>
        <taxon>Euteleostomi</taxon>
        <taxon>Mammalia</taxon>
        <taxon>Eutheria</taxon>
        <taxon>Euarchontoglires</taxon>
        <taxon>Glires</taxon>
        <taxon>Rodentia</taxon>
        <taxon>Sciuromorpha</taxon>
        <taxon>Sciuridae</taxon>
        <taxon>Xerinae</taxon>
        <taxon>Marmotini</taxon>
        <taxon>Marmota</taxon>
    </lineage>
</organism>
<reference evidence="1" key="2">
    <citation type="submission" date="2025-09" db="UniProtKB">
        <authorList>
            <consortium name="Ensembl"/>
        </authorList>
    </citation>
    <scope>IDENTIFICATION</scope>
</reference>
<accession>A0A8C5ZNM6</accession>
<keyword evidence="2" id="KW-1185">Reference proteome</keyword>
<evidence type="ECO:0000313" key="2">
    <source>
        <dbReference type="Proteomes" id="UP000694407"/>
    </source>
</evidence>
<dbReference type="GeneTree" id="ENSGT00940000181887"/>
<dbReference type="AlphaFoldDB" id="A0A8C5ZNM6"/>
<name>A0A8C5ZNM6_MARMA</name>
<dbReference type="Ensembl" id="ENSMMMT00000019842.1">
    <property type="protein sequence ID" value="ENSMMMP00000017425.1"/>
    <property type="gene ID" value="ENSMMMG00000015482.1"/>
</dbReference>
<proteinExistence type="predicted"/>
<evidence type="ECO:0000313" key="1">
    <source>
        <dbReference type="Ensembl" id="ENSMMMP00000017425.1"/>
    </source>
</evidence>
<reference evidence="1" key="1">
    <citation type="submission" date="2025-08" db="UniProtKB">
        <authorList>
            <consortium name="Ensembl"/>
        </authorList>
    </citation>
    <scope>IDENTIFICATION</scope>
</reference>
<dbReference type="Proteomes" id="UP000694407">
    <property type="component" value="Unplaced"/>
</dbReference>
<protein>
    <submittedName>
        <fullName evidence="1">Uncharacterized protein</fullName>
    </submittedName>
</protein>
<sequence>MSSWFRGLGSSWGHSLGQVGDSLASLTGHKSNVTEDEVLDDFEDVEAGLPIMLINTFLKTFDQEKKWGREIKHYRVLKDEKVNKGLVKSFFILVS</sequence>